<dbReference type="SUPFAM" id="SSF53254">
    <property type="entry name" value="Phosphoglycerate mutase-like"/>
    <property type="match status" value="1"/>
</dbReference>
<evidence type="ECO:0000313" key="3">
    <source>
        <dbReference type="EMBL" id="RNL78824.1"/>
    </source>
</evidence>
<feature type="binding site" evidence="2">
    <location>
        <begin position="55"/>
        <end position="62"/>
    </location>
    <ligand>
        <name>substrate</name>
    </ligand>
</feature>
<dbReference type="GO" id="GO:0005737">
    <property type="term" value="C:cytoplasm"/>
    <property type="evidence" value="ECO:0007669"/>
    <property type="project" value="TreeGrafter"/>
</dbReference>
<comment type="caution">
    <text evidence="3">The sequence shown here is derived from an EMBL/GenBank/DDBJ whole genome shotgun (WGS) entry which is preliminary data.</text>
</comment>
<evidence type="ECO:0000256" key="1">
    <source>
        <dbReference type="PIRSR" id="PIRSR613078-1"/>
    </source>
</evidence>
<dbReference type="OrthoDB" id="4697614at2"/>
<dbReference type="Pfam" id="PF00300">
    <property type="entry name" value="His_Phos_1"/>
    <property type="match status" value="1"/>
</dbReference>
<keyword evidence="4" id="KW-1185">Reference proteome</keyword>
<dbReference type="CDD" id="cd07067">
    <property type="entry name" value="HP_PGM_like"/>
    <property type="match status" value="1"/>
</dbReference>
<feature type="active site" description="Tele-phosphohistidine intermediate" evidence="1">
    <location>
        <position position="56"/>
    </location>
</feature>
<feature type="active site" description="Proton donor/acceptor" evidence="1">
    <location>
        <position position="129"/>
    </location>
</feature>
<dbReference type="InterPro" id="IPR050275">
    <property type="entry name" value="PGM_Phosphatase"/>
</dbReference>
<evidence type="ECO:0000313" key="4">
    <source>
        <dbReference type="Proteomes" id="UP000277094"/>
    </source>
</evidence>
<dbReference type="Gene3D" id="3.40.50.1240">
    <property type="entry name" value="Phosphoglycerate mutase-like"/>
    <property type="match status" value="1"/>
</dbReference>
<dbReference type="EMBL" id="RJSG01000002">
    <property type="protein sequence ID" value="RNL78824.1"/>
    <property type="molecule type" value="Genomic_DNA"/>
</dbReference>
<dbReference type="PANTHER" id="PTHR48100:SF62">
    <property type="entry name" value="GLUCOSYL-3-PHOSPHOGLYCERATE PHOSPHATASE"/>
    <property type="match status" value="1"/>
</dbReference>
<dbReference type="InterPro" id="IPR029033">
    <property type="entry name" value="His_PPase_superfam"/>
</dbReference>
<dbReference type="Proteomes" id="UP000277094">
    <property type="component" value="Unassembled WGS sequence"/>
</dbReference>
<name>A0A3N0DT60_9ACTN</name>
<reference evidence="3 4" key="1">
    <citation type="submission" date="2018-11" db="EMBL/GenBank/DDBJ databases">
        <authorList>
            <person name="Li F."/>
        </authorList>
    </citation>
    <scope>NUCLEOTIDE SEQUENCE [LARGE SCALE GENOMIC DNA]</scope>
    <source>
        <strain evidence="3 4">KIS18-7</strain>
    </source>
</reference>
<dbReference type="AlphaFoldDB" id="A0A3N0DT60"/>
<accession>A0A3N0DT60</accession>
<gene>
    <name evidence="3" type="ORF">EFL95_07090</name>
</gene>
<protein>
    <submittedName>
        <fullName evidence="3">Histidine phosphatase family protein</fullName>
    </submittedName>
</protein>
<feature type="binding site" evidence="2">
    <location>
        <position position="105"/>
    </location>
    <ligand>
        <name>substrate</name>
    </ligand>
</feature>
<dbReference type="GO" id="GO:0016791">
    <property type="term" value="F:phosphatase activity"/>
    <property type="evidence" value="ECO:0007669"/>
    <property type="project" value="TreeGrafter"/>
</dbReference>
<evidence type="ECO:0000256" key="2">
    <source>
        <dbReference type="PIRSR" id="PIRSR613078-2"/>
    </source>
</evidence>
<dbReference type="PANTHER" id="PTHR48100">
    <property type="entry name" value="BROAD-SPECIFICITY PHOSPHATASE YOR283W-RELATED"/>
    <property type="match status" value="1"/>
</dbReference>
<organism evidence="3 4">
    <name type="scientific">Nocardioides marmorisolisilvae</name>
    <dbReference type="NCBI Taxonomy" id="1542737"/>
    <lineage>
        <taxon>Bacteria</taxon>
        <taxon>Bacillati</taxon>
        <taxon>Actinomycetota</taxon>
        <taxon>Actinomycetes</taxon>
        <taxon>Propionibacteriales</taxon>
        <taxon>Nocardioidaceae</taxon>
        <taxon>Nocardioides</taxon>
    </lineage>
</organism>
<sequence length="265" mass="28419">MGPAGLRRHRGARPALRGACLLRPRATLARLPLDRRAGRGGPAEPAVTRRLVLVRHGRTAWNLEGRAQGHTDVGLDETGVAQARAMAPVIGAMAPDALWSSDLARARQTAEHVATATGLEARYDARLREFDVGERAGLTIPEFAERYPEAYESWRAGHITGGVPGAETPEMVIDRMVPALHEIWDATGPDQTTVVISHGACLKICLVAFLGWPEEVGNSLRGLDNCGWVVLEDEGDGRGIRLASYNETAHPAVHGPDFASEAPVG</sequence>
<proteinExistence type="predicted"/>
<dbReference type="SMART" id="SM00855">
    <property type="entry name" value="PGAM"/>
    <property type="match status" value="1"/>
</dbReference>
<dbReference type="InterPro" id="IPR013078">
    <property type="entry name" value="His_Pase_superF_clade-1"/>
</dbReference>